<comment type="caution">
    <text evidence="2">The sequence shown here is derived from an EMBL/GenBank/DDBJ whole genome shotgun (WGS) entry which is preliminary data.</text>
</comment>
<evidence type="ECO:0000313" key="3">
    <source>
        <dbReference type="Proteomes" id="UP000014923"/>
    </source>
</evidence>
<dbReference type="PANTHER" id="PTHR43649:SF12">
    <property type="entry name" value="DIACETYLCHITOBIOSE BINDING PROTEIN DASA"/>
    <property type="match status" value="1"/>
</dbReference>
<keyword evidence="1" id="KW-0812">Transmembrane</keyword>
<dbReference type="InterPro" id="IPR006059">
    <property type="entry name" value="SBP"/>
</dbReference>
<dbReference type="Pfam" id="PF01547">
    <property type="entry name" value="SBP_bac_1"/>
    <property type="match status" value="1"/>
</dbReference>
<gene>
    <name evidence="2" type="ORF">TCEL_01654</name>
</gene>
<dbReference type="Proteomes" id="UP000014923">
    <property type="component" value="Unassembled WGS sequence"/>
</dbReference>
<feature type="transmembrane region" description="Helical" evidence="1">
    <location>
        <begin position="7"/>
        <end position="25"/>
    </location>
</feature>
<proteinExistence type="predicted"/>
<name>R7RR51_9CLOT</name>
<dbReference type="InterPro" id="IPR050490">
    <property type="entry name" value="Bact_solute-bd_prot1"/>
</dbReference>
<dbReference type="PANTHER" id="PTHR43649">
    <property type="entry name" value="ARABINOSE-BINDING PROTEIN-RELATED"/>
    <property type="match status" value="1"/>
</dbReference>
<dbReference type="OrthoDB" id="9795467at2"/>
<accession>R7RR51</accession>
<dbReference type="Gene3D" id="3.40.190.10">
    <property type="entry name" value="Periplasmic binding protein-like II"/>
    <property type="match status" value="1"/>
</dbReference>
<dbReference type="EMBL" id="CAVN010000090">
    <property type="protein sequence ID" value="CDF57740.1"/>
    <property type="molecule type" value="Genomic_DNA"/>
</dbReference>
<dbReference type="HOGENOM" id="CLU_615278_0_0_9"/>
<organism evidence="2 3">
    <name type="scientific">Thermobrachium celere DSM 8682</name>
    <dbReference type="NCBI Taxonomy" id="941824"/>
    <lineage>
        <taxon>Bacteria</taxon>
        <taxon>Bacillati</taxon>
        <taxon>Bacillota</taxon>
        <taxon>Clostridia</taxon>
        <taxon>Eubacteriales</taxon>
        <taxon>Clostridiaceae</taxon>
        <taxon>Thermobrachium</taxon>
    </lineage>
</organism>
<dbReference type="AlphaFoldDB" id="R7RR51"/>
<sequence>MNKNKKKLFIYSILTIFLLIVSLFYKINLKKIDELKVEEDLKEKVIIRLWMKSSIITPTRGYQIEKFNKTNSDNIYIVYNDYKEDYYNLLRVALATDKGPDIFEYGFTSLIKNNQIATLDDIGFDYSNIDNSSVVRYMDKNIGVKLTETNVKLIWNKDIFKKAGINPDQPPKTIYELINYAKIIKRKFPDIIPFAFPISEYKDIKISIGEACVSNNNIYTSFWDYKRGIYDFKYAEDLLKSYHEMYLLGLIDKDFDKKSKNQLRSEFYQGKIAILISTFEDKSYFSNILPLSFDIGISDVFKIRDTDIKEYYYVDNDKFFVINKKSIEDPKKKIAIKKVYEFLLSEETNREILSTRNALPLNIKDYNVKNDIYKEYNHVVNFKNENYDPTIFLSRNSSYEINQIIGAIKGDIKVEQAIKNLNDQYFGYIKFATEKEKFNLSFYKK</sequence>
<reference evidence="2" key="1">
    <citation type="submission" date="2013-03" db="EMBL/GenBank/DDBJ databases">
        <title>Draft genome sequence of the hydrogen-ethanol-producing anaerobic alkalithermophilic Caloramator celere.</title>
        <authorList>
            <person name="Ciranna A."/>
            <person name="Larjo A."/>
            <person name="Kivisto A."/>
            <person name="Santala V."/>
            <person name="Roos C."/>
            <person name="Karp M."/>
        </authorList>
    </citation>
    <scope>NUCLEOTIDE SEQUENCE [LARGE SCALE GENOMIC DNA]</scope>
    <source>
        <strain evidence="2">DSM 8682</strain>
    </source>
</reference>
<dbReference type="RefSeq" id="WP_018661166.1">
    <property type="nucleotide sequence ID" value="NZ_HF952018.1"/>
</dbReference>
<dbReference type="SUPFAM" id="SSF53850">
    <property type="entry name" value="Periplasmic binding protein-like II"/>
    <property type="match status" value="1"/>
</dbReference>
<keyword evidence="1" id="KW-1133">Transmembrane helix</keyword>
<evidence type="ECO:0000256" key="1">
    <source>
        <dbReference type="SAM" id="Phobius"/>
    </source>
</evidence>
<keyword evidence="1" id="KW-0472">Membrane</keyword>
<protein>
    <submittedName>
        <fullName evidence="2">Hypothetical sugar-binding protein</fullName>
    </submittedName>
</protein>
<dbReference type="eggNOG" id="COG1653">
    <property type="taxonomic scope" value="Bacteria"/>
</dbReference>
<evidence type="ECO:0000313" key="2">
    <source>
        <dbReference type="EMBL" id="CDF57740.1"/>
    </source>
</evidence>
<keyword evidence="3" id="KW-1185">Reference proteome</keyword>